<reference evidence="1 2" key="1">
    <citation type="submission" date="2016-07" db="EMBL/GenBank/DDBJ databases">
        <title>Pervasive Adenine N6-methylation of Active Genes in Fungi.</title>
        <authorList>
            <consortium name="DOE Joint Genome Institute"/>
            <person name="Mondo S.J."/>
            <person name="Dannebaum R.O."/>
            <person name="Kuo R.C."/>
            <person name="Labutti K."/>
            <person name="Haridas S."/>
            <person name="Kuo A."/>
            <person name="Salamov A."/>
            <person name="Ahrendt S.R."/>
            <person name="Lipzen A."/>
            <person name="Sullivan W."/>
            <person name="Andreopoulos W.B."/>
            <person name="Clum A."/>
            <person name="Lindquist E."/>
            <person name="Daum C."/>
            <person name="Ramamoorthy G.K."/>
            <person name="Gryganskyi A."/>
            <person name="Culley D."/>
            <person name="Magnuson J.K."/>
            <person name="James T.Y."/>
            <person name="O'Malley M.A."/>
            <person name="Stajich J.E."/>
            <person name="Spatafora J.W."/>
            <person name="Visel A."/>
            <person name="Grigoriev I.V."/>
        </authorList>
    </citation>
    <scope>NUCLEOTIDE SEQUENCE [LARGE SCALE GENOMIC DNA]</scope>
    <source>
        <strain evidence="1 2">NRRL 1336</strain>
    </source>
</reference>
<dbReference type="Pfam" id="PF14953">
    <property type="entry name" value="DUF4504"/>
    <property type="match status" value="1"/>
</dbReference>
<proteinExistence type="predicted"/>
<keyword evidence="2" id="KW-1185">Reference proteome</keyword>
<protein>
    <submittedName>
        <fullName evidence="1">Uncharacterized protein</fullName>
    </submittedName>
</protein>
<name>A0A1X2IMN4_9FUNG</name>
<dbReference type="AlphaFoldDB" id="A0A1X2IMN4"/>
<comment type="caution">
    <text evidence="1">The sequence shown here is derived from an EMBL/GenBank/DDBJ whole genome shotgun (WGS) entry which is preliminary data.</text>
</comment>
<dbReference type="InterPro" id="IPR027850">
    <property type="entry name" value="DUF4504"/>
</dbReference>
<accession>A0A1X2IMN4</accession>
<evidence type="ECO:0000313" key="1">
    <source>
        <dbReference type="EMBL" id="ORZ18504.1"/>
    </source>
</evidence>
<dbReference type="Proteomes" id="UP000193560">
    <property type="component" value="Unassembled WGS sequence"/>
</dbReference>
<gene>
    <name evidence="1" type="ORF">BCR42DRAFT_449684</name>
</gene>
<dbReference type="PANTHER" id="PTHR31366:SF2">
    <property type="entry name" value="UPF0739 PROTEIN C1ORF74"/>
    <property type="match status" value="1"/>
</dbReference>
<dbReference type="EMBL" id="MCGE01000008">
    <property type="protein sequence ID" value="ORZ18504.1"/>
    <property type="molecule type" value="Genomic_DNA"/>
</dbReference>
<sequence length="262" mass="30254">MQHHVLSTVKICFKHTKLSSSVLSALAQSLCFVALGFRASQLIDYHLTPTQANILITKLKQHENCRSLVLLQFSDRYTFICHRQRLRTHYLEYINGFTGYYVDVQGTIPCKMNGAPEDMNRFMMQELGPYLESQASNDNDALMVPTLPCFMVCLTGWLLEYPVIYVCHQVDEIMDEWEPRLNCLGNHPLEWIKLQINCQQQQHPLLSFTYPTQLFSDKKEQKELLEQVQMKFCQRVANPCASSPAMELIVTQETVSLDRVAL</sequence>
<evidence type="ECO:0000313" key="2">
    <source>
        <dbReference type="Proteomes" id="UP000193560"/>
    </source>
</evidence>
<dbReference type="OrthoDB" id="2395010at2759"/>
<dbReference type="PANTHER" id="PTHR31366">
    <property type="entry name" value="UPF0739 PROTEIN C1ORF74"/>
    <property type="match status" value="1"/>
</dbReference>
<organism evidence="1 2">
    <name type="scientific">Absidia repens</name>
    <dbReference type="NCBI Taxonomy" id="90262"/>
    <lineage>
        <taxon>Eukaryota</taxon>
        <taxon>Fungi</taxon>
        <taxon>Fungi incertae sedis</taxon>
        <taxon>Mucoromycota</taxon>
        <taxon>Mucoromycotina</taxon>
        <taxon>Mucoromycetes</taxon>
        <taxon>Mucorales</taxon>
        <taxon>Cunninghamellaceae</taxon>
        <taxon>Absidia</taxon>
    </lineage>
</organism>